<feature type="region of interest" description="Disordered" evidence="1">
    <location>
        <begin position="1043"/>
        <end position="1090"/>
    </location>
</feature>
<evidence type="ECO:0000256" key="1">
    <source>
        <dbReference type="SAM" id="MobiDB-lite"/>
    </source>
</evidence>
<feature type="compositionally biased region" description="Low complexity" evidence="1">
    <location>
        <begin position="1058"/>
        <end position="1068"/>
    </location>
</feature>
<feature type="compositionally biased region" description="Low complexity" evidence="1">
    <location>
        <begin position="536"/>
        <end position="548"/>
    </location>
</feature>
<feature type="compositionally biased region" description="Polar residues" evidence="1">
    <location>
        <begin position="578"/>
        <end position="587"/>
    </location>
</feature>
<comment type="caution">
    <text evidence="2">The sequence shown here is derived from an EMBL/GenBank/DDBJ whole genome shotgun (WGS) entry which is preliminary data.</text>
</comment>
<name>A0A9P5PIG8_9AGAR</name>
<feature type="region of interest" description="Disordered" evidence="1">
    <location>
        <begin position="536"/>
        <end position="633"/>
    </location>
</feature>
<accession>A0A9P5PIG8</accession>
<feature type="compositionally biased region" description="Low complexity" evidence="1">
    <location>
        <begin position="490"/>
        <end position="499"/>
    </location>
</feature>
<feature type="region of interest" description="Disordered" evidence="1">
    <location>
        <begin position="1"/>
        <end position="27"/>
    </location>
</feature>
<feature type="compositionally biased region" description="Polar residues" evidence="1">
    <location>
        <begin position="554"/>
        <end position="571"/>
    </location>
</feature>
<dbReference type="EMBL" id="JADNRY010000089">
    <property type="protein sequence ID" value="KAF9066299.1"/>
    <property type="molecule type" value="Genomic_DNA"/>
</dbReference>
<feature type="region of interest" description="Disordered" evidence="1">
    <location>
        <begin position="999"/>
        <end position="1030"/>
    </location>
</feature>
<proteinExistence type="predicted"/>
<evidence type="ECO:0000313" key="2">
    <source>
        <dbReference type="EMBL" id="KAF9066299.1"/>
    </source>
</evidence>
<reference evidence="2" key="1">
    <citation type="submission" date="2020-11" db="EMBL/GenBank/DDBJ databases">
        <authorList>
            <consortium name="DOE Joint Genome Institute"/>
            <person name="Ahrendt S."/>
            <person name="Riley R."/>
            <person name="Andreopoulos W."/>
            <person name="Labutti K."/>
            <person name="Pangilinan J."/>
            <person name="Ruiz-Duenas F.J."/>
            <person name="Barrasa J.M."/>
            <person name="Sanchez-Garcia M."/>
            <person name="Camarero S."/>
            <person name="Miyauchi S."/>
            <person name="Serrano A."/>
            <person name="Linde D."/>
            <person name="Babiker R."/>
            <person name="Drula E."/>
            <person name="Ayuso-Fernandez I."/>
            <person name="Pacheco R."/>
            <person name="Padilla G."/>
            <person name="Ferreira P."/>
            <person name="Barriuso J."/>
            <person name="Kellner H."/>
            <person name="Castanera R."/>
            <person name="Alfaro M."/>
            <person name="Ramirez L."/>
            <person name="Pisabarro A.G."/>
            <person name="Kuo A."/>
            <person name="Tritt A."/>
            <person name="Lipzen A."/>
            <person name="He G."/>
            <person name="Yan M."/>
            <person name="Ng V."/>
            <person name="Cullen D."/>
            <person name="Martin F."/>
            <person name="Rosso M.-N."/>
            <person name="Henrissat B."/>
            <person name="Hibbett D."/>
            <person name="Martinez A.T."/>
            <person name="Grigoriev I.V."/>
        </authorList>
    </citation>
    <scope>NUCLEOTIDE SEQUENCE</scope>
    <source>
        <strain evidence="2">AH 40177</strain>
    </source>
</reference>
<feature type="compositionally biased region" description="Low complexity" evidence="1">
    <location>
        <begin position="1020"/>
        <end position="1030"/>
    </location>
</feature>
<sequence>MPSTTPYPYSTPSRSSSHSTSTPTVTSGISQKLNVVTRVAIEGKAKQDEDSVSIRMYLKLSLPLDSAPGSTVQLFPEENVKILSSQVHPLDNNSTPYNFDSTLPDRSKQTSVSDVVDTNYTGHILISSYHISYVLPKLFPISISRRRSSIGERTHFQFMAAIDLLVPFASTPPRAPYLLSIPTPRCLHNNISLRIFPPPSANNPNISSSFASLSSISTDNDDGEPHVTRTLSTLHNNFADDESSDSSTLGFSTERIRVRWAKPLKSFPFRDTDVLVGVEEVKGEMTWNGVLMQISGLVPWCCDDAWYGRGFSGKEFNCRWGYRVYWVRCRNDADLKFPRASGFASRVNSTSSNASSTSSLLRAPLPSQNAGVGEYSFEVSPNASASASPIAPGPVVASGSVTLSSNGTDGTESISSLPASGFLSSQSRIERERKAHGPGHPVTLHINMNELVVPAHATRSGNSTFTFAIEGTIIVKPRTNSLSGSRVINGTSTGSASGSEGDGDISLTLPRFTVHAADSESMSVVVKNDTSDGGVVEVEVESSSPSKSSKSKTRSWQLQKGSISKATSSDNGVRISLKSLSPPSSAGVNGLANHKPKPNGITTTSLLRPPSSRGFTPSSSRSSSPHPHPHATNRTALTTLSKLLPLGTTLTARPIRDGPLMIPWVHATVTPLLELSTRAGKSEIESVNESLPESYAVRVCLPAPADMNANMEGDGHGDVKEWLEFGLARPGPGEGSKDANKDARPPKVDIVHVSVQGVPVQFETVAATAPTSTSESQQSEIMDDIGGVKFGEMSSKAWISWIRVHVGGIGGGLVVVDYVVKLDGDEELKSKRKGKGKRRDEVQMDVYLPSFALPVGRLEVIVEDVPGLKLSSLRTNLRHSQSLLATSPAPTTQSQSLRLLHYSTEEFFYPHLSFKTRSSSSSAVDYITWKSILNFIFLSIFVLYLARNWQVHHSRKALNLESYAESFVSRSDSEWNLWNDLSPAVEREPERVTVTITTTATTTVDSGSGPGPRWWMGMGESSSVSETSDSSVTISSSLTAPIVSASSQRSMSPPPAPSSRHQQSSLSSPPSPSPSSRPPPHQPKESEETQTHALTPLYIWNLQWHDFKPLAESTVTVLKRSLRPLYKVLALLWYGPE</sequence>
<feature type="compositionally biased region" description="Pro residues" evidence="1">
    <location>
        <begin position="1069"/>
        <end position="1081"/>
    </location>
</feature>
<gene>
    <name evidence="2" type="ORF">BDP27DRAFT_1330787</name>
</gene>
<dbReference type="AlphaFoldDB" id="A0A9P5PIG8"/>
<protein>
    <submittedName>
        <fullName evidence="2">Uncharacterized protein</fullName>
    </submittedName>
</protein>
<keyword evidence="3" id="KW-1185">Reference proteome</keyword>
<organism evidence="2 3">
    <name type="scientific">Rhodocollybia butyracea</name>
    <dbReference type="NCBI Taxonomy" id="206335"/>
    <lineage>
        <taxon>Eukaryota</taxon>
        <taxon>Fungi</taxon>
        <taxon>Dikarya</taxon>
        <taxon>Basidiomycota</taxon>
        <taxon>Agaricomycotina</taxon>
        <taxon>Agaricomycetes</taxon>
        <taxon>Agaricomycetidae</taxon>
        <taxon>Agaricales</taxon>
        <taxon>Marasmiineae</taxon>
        <taxon>Omphalotaceae</taxon>
        <taxon>Rhodocollybia</taxon>
    </lineage>
</organism>
<dbReference type="Proteomes" id="UP000772434">
    <property type="component" value="Unassembled WGS sequence"/>
</dbReference>
<feature type="compositionally biased region" description="Low complexity" evidence="1">
    <location>
        <begin position="608"/>
        <end position="625"/>
    </location>
</feature>
<dbReference type="OrthoDB" id="3210731at2759"/>
<feature type="region of interest" description="Disordered" evidence="1">
    <location>
        <begin position="482"/>
        <end position="503"/>
    </location>
</feature>
<evidence type="ECO:0000313" key="3">
    <source>
        <dbReference type="Proteomes" id="UP000772434"/>
    </source>
</evidence>